<dbReference type="PANTHER" id="PTHR30538">
    <property type="entry name" value="LYSINE 2,3-AMINOMUTASE-RELATED"/>
    <property type="match status" value="1"/>
</dbReference>
<dbReference type="SFLD" id="SFLDS00029">
    <property type="entry name" value="Radical_SAM"/>
    <property type="match status" value="1"/>
</dbReference>
<evidence type="ECO:0000256" key="8">
    <source>
        <dbReference type="ARBA" id="ARBA00022723"/>
    </source>
</evidence>
<dbReference type="InterPro" id="IPR058240">
    <property type="entry name" value="rSAM_sf"/>
</dbReference>
<proteinExistence type="inferred from homology"/>
<dbReference type="CDD" id="cd01335">
    <property type="entry name" value="Radical_SAM"/>
    <property type="match status" value="1"/>
</dbReference>
<keyword evidence="19" id="KW-1185">Reference proteome</keyword>
<evidence type="ECO:0000256" key="16">
    <source>
        <dbReference type="SAM" id="MobiDB-lite"/>
    </source>
</evidence>
<keyword evidence="9 15" id="KW-0663">Pyridoxal phosphate</keyword>
<dbReference type="InterPro" id="IPR003739">
    <property type="entry name" value="Lys_aminomutase/Glu_NH3_mut"/>
</dbReference>
<comment type="similarity">
    <text evidence="4">Belongs to the radical SAM superfamily. KamA family.</text>
</comment>
<dbReference type="RefSeq" id="WP_095618663.1">
    <property type="nucleotide sequence ID" value="NZ_NSKD01000011.1"/>
</dbReference>
<feature type="domain" description="Radical SAM core" evidence="17">
    <location>
        <begin position="117"/>
        <end position="332"/>
    </location>
</feature>
<dbReference type="NCBIfam" id="TIGR03821">
    <property type="entry name" value="EFP_modif_epmB"/>
    <property type="match status" value="1"/>
</dbReference>
<evidence type="ECO:0000256" key="5">
    <source>
        <dbReference type="ARBA" id="ARBA00022363"/>
    </source>
</evidence>
<dbReference type="SUPFAM" id="SSF102114">
    <property type="entry name" value="Radical SAM enzymes"/>
    <property type="match status" value="1"/>
</dbReference>
<feature type="region of interest" description="Disordered" evidence="16">
    <location>
        <begin position="1"/>
        <end position="22"/>
    </location>
</feature>
<dbReference type="AlphaFoldDB" id="A0A2A2EXG4"/>
<evidence type="ECO:0000313" key="19">
    <source>
        <dbReference type="Proteomes" id="UP000218896"/>
    </source>
</evidence>
<comment type="catalytic activity">
    <reaction evidence="1">
        <text>L-lysine = D-beta-lysine</text>
        <dbReference type="Rhea" id="RHEA:44148"/>
        <dbReference type="ChEBI" id="CHEBI:32551"/>
        <dbReference type="ChEBI" id="CHEBI:84138"/>
    </reaction>
</comment>
<sequence length="348" mass="38419">MPMIQSGHAPVETTTIASDRPRWQKELGQAVTTPEALCRRLALPESMLAGMAPGHRQFPVRAPEPWLRRIEPGNPDDPLLRQILPLPEEGEDQPGYVSDPLEEVSGDSASATSGLVHKYASRALLMVTGACAINCRYCFRRHFPYDEHQLGGSDWQAALDRIDDDPAINEVIFSGGDPLASPDRLLARLAAAVARIEHVRRLRIHTRLPVVIPQRVNTDLLDWLGDTPLQKVVVVHINHPAEIDDDVQAALRALAGTGATLLNQAVLLRRINDDADTLEQLSERLFECGVLPYYLHAFDPIAGAAHYDPGDERARALTRTLLERLPGFLVPKLVREVPGQPAKQPLNL</sequence>
<dbReference type="InterPro" id="IPR007197">
    <property type="entry name" value="rSAM"/>
</dbReference>
<organism evidence="18 19">
    <name type="scientific">Halovibrio salipaludis</name>
    <dbReference type="NCBI Taxonomy" id="2032626"/>
    <lineage>
        <taxon>Bacteria</taxon>
        <taxon>Pseudomonadati</taxon>
        <taxon>Pseudomonadota</taxon>
        <taxon>Gammaproteobacteria</taxon>
        <taxon>Oceanospirillales</taxon>
        <taxon>Halomonadaceae</taxon>
        <taxon>Halovibrio</taxon>
    </lineage>
</organism>
<comment type="cofactor">
    <cofactor evidence="3">
        <name>[4Fe-4S] cluster</name>
        <dbReference type="ChEBI" id="CHEBI:49883"/>
    </cofactor>
</comment>
<dbReference type="GO" id="GO:0016853">
    <property type="term" value="F:isomerase activity"/>
    <property type="evidence" value="ECO:0007669"/>
    <property type="project" value="UniProtKB-KW"/>
</dbReference>
<accession>A0A2A2EXG4</accession>
<dbReference type="PANTHER" id="PTHR30538:SF1">
    <property type="entry name" value="L-LYSINE 2,3-AMINOMUTASE"/>
    <property type="match status" value="1"/>
</dbReference>
<feature type="modified residue" description="N6-(pyridoxal phosphate)lysine" evidence="15">
    <location>
        <position position="343"/>
    </location>
</feature>
<dbReference type="InterPro" id="IPR013785">
    <property type="entry name" value="Aldolase_TIM"/>
</dbReference>
<dbReference type="NCBIfam" id="TIGR00238">
    <property type="entry name" value="KamA family radical SAM protein"/>
    <property type="match status" value="1"/>
</dbReference>
<gene>
    <name evidence="18" type="primary">epmB</name>
    <name evidence="18" type="ORF">CK501_15565</name>
</gene>
<keyword evidence="7" id="KW-0949">S-adenosyl-L-methionine</keyword>
<dbReference type="InterPro" id="IPR022462">
    <property type="entry name" value="EpmB"/>
</dbReference>
<dbReference type="Proteomes" id="UP000218896">
    <property type="component" value="Unassembled WGS sequence"/>
</dbReference>
<dbReference type="GO" id="GO:0051539">
    <property type="term" value="F:4 iron, 4 sulfur cluster binding"/>
    <property type="evidence" value="ECO:0007669"/>
    <property type="project" value="UniProtKB-KW"/>
</dbReference>
<dbReference type="Pfam" id="PF04055">
    <property type="entry name" value="Radical_SAM"/>
    <property type="match status" value="1"/>
</dbReference>
<evidence type="ECO:0000259" key="17">
    <source>
        <dbReference type="PROSITE" id="PS51918"/>
    </source>
</evidence>
<evidence type="ECO:0000256" key="7">
    <source>
        <dbReference type="ARBA" id="ARBA00022691"/>
    </source>
</evidence>
<evidence type="ECO:0000256" key="12">
    <source>
        <dbReference type="ARBA" id="ARBA00023235"/>
    </source>
</evidence>
<evidence type="ECO:0000256" key="3">
    <source>
        <dbReference type="ARBA" id="ARBA00001966"/>
    </source>
</evidence>
<protein>
    <recommendedName>
        <fullName evidence="5">L-lysine 2,3-aminomutase</fullName>
    </recommendedName>
    <alternativeName>
        <fullName evidence="13">EF-P post-translational modification enzyme B</fullName>
    </alternativeName>
</protein>
<feature type="binding site" evidence="14">
    <location>
        <position position="135"/>
    </location>
    <ligand>
        <name>[4Fe-4S] cluster</name>
        <dbReference type="ChEBI" id="CHEBI:49883"/>
        <note>4Fe-4S-S-AdoMet</note>
    </ligand>
</feature>
<keyword evidence="11 14" id="KW-0411">Iron-sulfur</keyword>
<evidence type="ECO:0000256" key="9">
    <source>
        <dbReference type="ARBA" id="ARBA00022898"/>
    </source>
</evidence>
<keyword evidence="8 14" id="KW-0479">Metal-binding</keyword>
<evidence type="ECO:0000256" key="15">
    <source>
        <dbReference type="PIRSR" id="PIRSR603739-50"/>
    </source>
</evidence>
<reference evidence="18 19" key="1">
    <citation type="submission" date="2017-08" db="EMBL/GenBank/DDBJ databases">
        <title>Halovibrio sewagensis sp. nov., isolated from wastewater of high salinity.</title>
        <authorList>
            <person name="Dong X."/>
            <person name="Zhang G."/>
        </authorList>
    </citation>
    <scope>NUCLEOTIDE SEQUENCE [LARGE SCALE GENOMIC DNA]</scope>
    <source>
        <strain evidence="18 19">YL5-2</strain>
    </source>
</reference>
<feature type="binding site" evidence="14">
    <location>
        <position position="131"/>
    </location>
    <ligand>
        <name>[4Fe-4S] cluster</name>
        <dbReference type="ChEBI" id="CHEBI:49883"/>
        <note>4Fe-4S-S-AdoMet</note>
    </ligand>
</feature>
<name>A0A2A2EXG4_9GAMM</name>
<evidence type="ECO:0000313" key="18">
    <source>
        <dbReference type="EMBL" id="PAU76983.1"/>
    </source>
</evidence>
<evidence type="ECO:0000256" key="11">
    <source>
        <dbReference type="ARBA" id="ARBA00023014"/>
    </source>
</evidence>
<evidence type="ECO:0000256" key="6">
    <source>
        <dbReference type="ARBA" id="ARBA00022485"/>
    </source>
</evidence>
<dbReference type="OrthoDB" id="9770937at2"/>
<keyword evidence="12" id="KW-0413">Isomerase</keyword>
<keyword evidence="6 14" id="KW-0004">4Fe-4S</keyword>
<comment type="cofactor">
    <cofactor evidence="2 15">
        <name>pyridoxal 5'-phosphate</name>
        <dbReference type="ChEBI" id="CHEBI:597326"/>
    </cofactor>
</comment>
<dbReference type="GO" id="GO:0046872">
    <property type="term" value="F:metal ion binding"/>
    <property type="evidence" value="ECO:0007669"/>
    <property type="project" value="UniProtKB-KW"/>
</dbReference>
<evidence type="ECO:0000256" key="10">
    <source>
        <dbReference type="ARBA" id="ARBA00023004"/>
    </source>
</evidence>
<feature type="binding site" evidence="14">
    <location>
        <position position="138"/>
    </location>
    <ligand>
        <name>[4Fe-4S] cluster</name>
        <dbReference type="ChEBI" id="CHEBI:49883"/>
        <note>4Fe-4S-S-AdoMet</note>
    </ligand>
</feature>
<evidence type="ECO:0000256" key="1">
    <source>
        <dbReference type="ARBA" id="ARBA00001352"/>
    </source>
</evidence>
<dbReference type="SFLD" id="SFLDG01070">
    <property type="entry name" value="PLP-dependent"/>
    <property type="match status" value="1"/>
</dbReference>
<dbReference type="Gene3D" id="3.20.20.70">
    <property type="entry name" value="Aldolase class I"/>
    <property type="match status" value="1"/>
</dbReference>
<dbReference type="PIRSF" id="PIRSF004911">
    <property type="entry name" value="DUF160"/>
    <property type="match status" value="1"/>
</dbReference>
<keyword evidence="10" id="KW-0408">Iron</keyword>
<dbReference type="EMBL" id="NSKD01000011">
    <property type="protein sequence ID" value="PAU76983.1"/>
    <property type="molecule type" value="Genomic_DNA"/>
</dbReference>
<evidence type="ECO:0000256" key="13">
    <source>
        <dbReference type="ARBA" id="ARBA00030756"/>
    </source>
</evidence>
<comment type="caution">
    <text evidence="18">The sequence shown here is derived from an EMBL/GenBank/DDBJ whole genome shotgun (WGS) entry which is preliminary data.</text>
</comment>
<dbReference type="PROSITE" id="PS51918">
    <property type="entry name" value="RADICAL_SAM"/>
    <property type="match status" value="1"/>
</dbReference>
<evidence type="ECO:0000256" key="14">
    <source>
        <dbReference type="PIRSR" id="PIRSR004911-1"/>
    </source>
</evidence>
<dbReference type="SFLD" id="SFLDF00314">
    <property type="entry name" value="L-lysine_2_3-aminomutase_(yjeK"/>
    <property type="match status" value="1"/>
</dbReference>
<evidence type="ECO:0000256" key="2">
    <source>
        <dbReference type="ARBA" id="ARBA00001933"/>
    </source>
</evidence>
<evidence type="ECO:0000256" key="4">
    <source>
        <dbReference type="ARBA" id="ARBA00008703"/>
    </source>
</evidence>